<gene>
    <name evidence="3" type="ORF">ASZ90_019071</name>
</gene>
<reference evidence="3" key="1">
    <citation type="journal article" date="2015" name="Proc. Natl. Acad. Sci. U.S.A.">
        <title>Networks of energetic and metabolic interactions define dynamics in microbial communities.</title>
        <authorList>
            <person name="Embree M."/>
            <person name="Liu J.K."/>
            <person name="Al-Bassam M.M."/>
            <person name="Zengler K."/>
        </authorList>
    </citation>
    <scope>NUCLEOTIDE SEQUENCE</scope>
</reference>
<keyword evidence="1" id="KW-1133">Transmembrane helix</keyword>
<comment type="caution">
    <text evidence="3">The sequence shown here is derived from an EMBL/GenBank/DDBJ whole genome shotgun (WGS) entry which is preliminary data.</text>
</comment>
<dbReference type="Pfam" id="PF16175">
    <property type="entry name" value="DUF4875"/>
    <property type="match status" value="1"/>
</dbReference>
<proteinExistence type="predicted"/>
<dbReference type="EMBL" id="LNQE01001878">
    <property type="protein sequence ID" value="KUG03509.1"/>
    <property type="molecule type" value="Genomic_DNA"/>
</dbReference>
<evidence type="ECO:0000259" key="2">
    <source>
        <dbReference type="Pfam" id="PF16175"/>
    </source>
</evidence>
<protein>
    <recommendedName>
        <fullName evidence="2">DUF4875 domain-containing protein</fullName>
    </recommendedName>
</protein>
<sequence>MEEKQAVKPELRVFVIYVLILLAIGSLLLVMLLNQKPVNISIPYTIELVEDSSTPDAIQYTWHVVVQEPVRILDLRYTAERLIEEAQAGSSFNALEIMIYDYPEYIGYGYTLARVVFAPEGDLRKANTIKPGDYDQMSIQWDLREKIWEKQLSQDEVVIWKAWQDYYSEQAVKEAMPDKNLISEVIADTYNMEPSDIDAIRLKQEYWRYANFDYITR</sequence>
<dbReference type="AlphaFoldDB" id="A0A0W8E4L4"/>
<name>A0A0W8E4L4_9ZZZZ</name>
<keyword evidence="1" id="KW-0812">Transmembrane</keyword>
<dbReference type="InterPro" id="IPR032383">
    <property type="entry name" value="DUF4875"/>
</dbReference>
<evidence type="ECO:0000256" key="1">
    <source>
        <dbReference type="SAM" id="Phobius"/>
    </source>
</evidence>
<feature type="domain" description="DUF4875" evidence="2">
    <location>
        <begin position="42"/>
        <end position="198"/>
    </location>
</feature>
<keyword evidence="1" id="KW-0472">Membrane</keyword>
<accession>A0A0W8E4L4</accession>
<evidence type="ECO:0000313" key="3">
    <source>
        <dbReference type="EMBL" id="KUG03509.1"/>
    </source>
</evidence>
<feature type="transmembrane region" description="Helical" evidence="1">
    <location>
        <begin position="12"/>
        <end position="33"/>
    </location>
</feature>
<organism evidence="3">
    <name type="scientific">hydrocarbon metagenome</name>
    <dbReference type="NCBI Taxonomy" id="938273"/>
    <lineage>
        <taxon>unclassified sequences</taxon>
        <taxon>metagenomes</taxon>
        <taxon>ecological metagenomes</taxon>
    </lineage>
</organism>